<dbReference type="PANTHER" id="PTHR21367:SF1">
    <property type="entry name" value="ARGINYL-TRNA--PROTEIN TRANSFERASE 1"/>
    <property type="match status" value="1"/>
</dbReference>
<organism evidence="7 8">
    <name type="scientific">Catenovulum agarivorans DS-2</name>
    <dbReference type="NCBI Taxonomy" id="1328313"/>
    <lineage>
        <taxon>Bacteria</taxon>
        <taxon>Pseudomonadati</taxon>
        <taxon>Pseudomonadota</taxon>
        <taxon>Gammaproteobacteria</taxon>
        <taxon>Alteromonadales</taxon>
        <taxon>Alteromonadaceae</taxon>
        <taxon>Catenovulum</taxon>
    </lineage>
</organism>
<dbReference type="EMBL" id="ARZY01000017">
    <property type="protein sequence ID" value="EWH09997.1"/>
    <property type="molecule type" value="Genomic_DNA"/>
</dbReference>
<dbReference type="InterPro" id="IPR017138">
    <property type="entry name" value="Asp_Glu_LeuTrfase"/>
</dbReference>
<dbReference type="GO" id="GO:0008914">
    <property type="term" value="F:leucyl-tRNA--protein transferase activity"/>
    <property type="evidence" value="ECO:0007669"/>
    <property type="project" value="UniProtKB-UniRule"/>
</dbReference>
<feature type="domain" description="N-end rule aminoacyl transferase C-terminal" evidence="6">
    <location>
        <begin position="108"/>
        <end position="227"/>
    </location>
</feature>
<comment type="catalytic activity">
    <reaction evidence="4">
        <text>N-terminal L-aspartyl-[protein] + L-leucyl-tRNA(Leu) = N-terminal L-leucyl-L-aspartyl-[protein] + tRNA(Leu) + H(+)</text>
        <dbReference type="Rhea" id="RHEA:50420"/>
        <dbReference type="Rhea" id="RHEA-COMP:9613"/>
        <dbReference type="Rhea" id="RHEA-COMP:9622"/>
        <dbReference type="Rhea" id="RHEA-COMP:12669"/>
        <dbReference type="Rhea" id="RHEA-COMP:12674"/>
        <dbReference type="ChEBI" id="CHEBI:15378"/>
        <dbReference type="ChEBI" id="CHEBI:64720"/>
        <dbReference type="ChEBI" id="CHEBI:78442"/>
        <dbReference type="ChEBI" id="CHEBI:78494"/>
        <dbReference type="ChEBI" id="CHEBI:133042"/>
        <dbReference type="EC" id="2.3.2.29"/>
    </reaction>
</comment>
<evidence type="ECO:0000256" key="2">
    <source>
        <dbReference type="ARBA" id="ARBA00022679"/>
    </source>
</evidence>
<dbReference type="NCBIfam" id="NF002342">
    <property type="entry name" value="PRK01305.1-3"/>
    <property type="match status" value="1"/>
</dbReference>
<dbReference type="InterPro" id="IPR007472">
    <property type="entry name" value="N-end_Aminoacyl_Trfase_C"/>
</dbReference>
<dbReference type="STRING" id="1328313.DS2_10232"/>
<dbReference type="GO" id="GO:0005737">
    <property type="term" value="C:cytoplasm"/>
    <property type="evidence" value="ECO:0007669"/>
    <property type="project" value="UniProtKB-SubCell"/>
</dbReference>
<dbReference type="PATRIC" id="fig|1328313.3.peg.2095"/>
<evidence type="ECO:0000313" key="8">
    <source>
        <dbReference type="Proteomes" id="UP000019276"/>
    </source>
</evidence>
<gene>
    <name evidence="4" type="primary">bpt</name>
    <name evidence="7" type="ORF">DS2_10232</name>
</gene>
<keyword evidence="8" id="KW-1185">Reference proteome</keyword>
<name>W7QM12_9ALTE</name>
<dbReference type="InterPro" id="IPR030700">
    <property type="entry name" value="N-end_Aminoacyl_Trfase"/>
</dbReference>
<feature type="domain" description="N-end aminoacyl transferase N-terminal" evidence="5">
    <location>
        <begin position="17"/>
        <end position="85"/>
    </location>
</feature>
<dbReference type="Pfam" id="PF04376">
    <property type="entry name" value="ATE_N"/>
    <property type="match status" value="1"/>
</dbReference>
<dbReference type="SUPFAM" id="SSF55729">
    <property type="entry name" value="Acyl-CoA N-acyltransferases (Nat)"/>
    <property type="match status" value="1"/>
</dbReference>
<evidence type="ECO:0000256" key="3">
    <source>
        <dbReference type="ARBA" id="ARBA00023315"/>
    </source>
</evidence>
<comment type="caution">
    <text evidence="7">The sequence shown here is derived from an EMBL/GenBank/DDBJ whole genome shotgun (WGS) entry which is preliminary data.</text>
</comment>
<keyword evidence="2 4" id="KW-0808">Transferase</keyword>
<dbReference type="OrthoDB" id="9782022at2"/>
<dbReference type="Proteomes" id="UP000019276">
    <property type="component" value="Unassembled WGS sequence"/>
</dbReference>
<protein>
    <recommendedName>
        <fullName evidence="4">Aspartate/glutamate leucyltransferase</fullName>
        <ecNumber evidence="4">2.3.2.29</ecNumber>
    </recommendedName>
</protein>
<dbReference type="HAMAP" id="MF_00689">
    <property type="entry name" value="Bpt"/>
    <property type="match status" value="1"/>
</dbReference>
<keyword evidence="3 4" id="KW-0012">Acyltransferase</keyword>
<dbReference type="NCBIfam" id="NF002346">
    <property type="entry name" value="PRK01305.2-3"/>
    <property type="match status" value="1"/>
</dbReference>
<comment type="similarity">
    <text evidence="4">Belongs to the R-transferase family. Bpt subfamily.</text>
</comment>
<accession>W7QM12</accession>
<evidence type="ECO:0000259" key="6">
    <source>
        <dbReference type="Pfam" id="PF04377"/>
    </source>
</evidence>
<comment type="catalytic activity">
    <reaction evidence="4">
        <text>N-terminal L-glutamyl-[protein] + L-leucyl-tRNA(Leu) = N-terminal L-leucyl-L-glutamyl-[protein] + tRNA(Leu) + H(+)</text>
        <dbReference type="Rhea" id="RHEA:50412"/>
        <dbReference type="Rhea" id="RHEA-COMP:9613"/>
        <dbReference type="Rhea" id="RHEA-COMP:9622"/>
        <dbReference type="Rhea" id="RHEA-COMP:12664"/>
        <dbReference type="Rhea" id="RHEA-COMP:12668"/>
        <dbReference type="ChEBI" id="CHEBI:15378"/>
        <dbReference type="ChEBI" id="CHEBI:64721"/>
        <dbReference type="ChEBI" id="CHEBI:78442"/>
        <dbReference type="ChEBI" id="CHEBI:78494"/>
        <dbReference type="ChEBI" id="CHEBI:133041"/>
        <dbReference type="EC" id="2.3.2.29"/>
    </reaction>
</comment>
<dbReference type="RefSeq" id="WP_035014663.1">
    <property type="nucleotide sequence ID" value="NZ_ARZY01000017.1"/>
</dbReference>
<proteinExistence type="inferred from homology"/>
<dbReference type="GO" id="GO:0071596">
    <property type="term" value="P:ubiquitin-dependent protein catabolic process via the N-end rule pathway"/>
    <property type="evidence" value="ECO:0007669"/>
    <property type="project" value="InterPro"/>
</dbReference>
<dbReference type="PANTHER" id="PTHR21367">
    <property type="entry name" value="ARGININE-TRNA-PROTEIN TRANSFERASE 1"/>
    <property type="match status" value="1"/>
</dbReference>
<dbReference type="NCBIfam" id="NF002345">
    <property type="entry name" value="PRK01305.2-2"/>
    <property type="match status" value="1"/>
</dbReference>
<sequence>MSHNIPIQFGISEEFVCDYLPDNKERLLVALDNIVYTPENYEKLMALGFRRSGYQVYRPHCQQCQACQSIRIDSQTFKPSKSQKRLLNKNRDIQARIVYKVADSDIYYPLYQKYIEHKHADGSMYPPSLEQFNSFVKAAWLDIGFLELSVNGNLVAVSVVDALPNSFSAVYTFYDPLLANRSLGTFAILQLIELARMSQRQFVYLGYQVDGCNKMNYKSRFYPHQRLEAGHWINIQKTKKS</sequence>
<evidence type="ECO:0000313" key="7">
    <source>
        <dbReference type="EMBL" id="EWH09997.1"/>
    </source>
</evidence>
<evidence type="ECO:0000256" key="1">
    <source>
        <dbReference type="ARBA" id="ARBA00022490"/>
    </source>
</evidence>
<evidence type="ECO:0000259" key="5">
    <source>
        <dbReference type="Pfam" id="PF04376"/>
    </source>
</evidence>
<reference evidence="7 8" key="1">
    <citation type="journal article" date="2014" name="Genome Announc.">
        <title>Draft Genome Sequence of the Agar-Degrading Bacterium Catenovulum sp. Strain DS-2, Isolated from Intestines of Haliotis diversicolor.</title>
        <authorList>
            <person name="Shan D."/>
            <person name="Li X."/>
            <person name="Gu Z."/>
            <person name="Wei G."/>
            <person name="Gao Z."/>
            <person name="Shao Z."/>
        </authorList>
    </citation>
    <scope>NUCLEOTIDE SEQUENCE [LARGE SCALE GENOMIC DNA]</scope>
    <source>
        <strain evidence="7 8">DS-2</strain>
    </source>
</reference>
<dbReference type="PIRSF" id="PIRSF037208">
    <property type="entry name" value="ATE_pro_prd"/>
    <property type="match status" value="1"/>
</dbReference>
<dbReference type="NCBIfam" id="NF002341">
    <property type="entry name" value="PRK01305.1-1"/>
    <property type="match status" value="1"/>
</dbReference>
<evidence type="ECO:0000256" key="4">
    <source>
        <dbReference type="HAMAP-Rule" id="MF_00689"/>
    </source>
</evidence>
<keyword evidence="1 4" id="KW-0963">Cytoplasm</keyword>
<dbReference type="GO" id="GO:0004057">
    <property type="term" value="F:arginyl-tRNA--protein transferase activity"/>
    <property type="evidence" value="ECO:0007669"/>
    <property type="project" value="InterPro"/>
</dbReference>
<dbReference type="Pfam" id="PF04377">
    <property type="entry name" value="ATE_C"/>
    <property type="match status" value="1"/>
</dbReference>
<comment type="function">
    <text evidence="4">Functions in the N-end rule pathway of protein degradation where it conjugates Leu from its aminoacyl-tRNA to the N-termini of proteins containing an N-terminal aspartate or glutamate.</text>
</comment>
<comment type="subcellular location">
    <subcellularLocation>
        <location evidence="4">Cytoplasm</location>
    </subcellularLocation>
</comment>
<dbReference type="EC" id="2.3.2.29" evidence="4"/>
<dbReference type="InterPro" id="IPR016181">
    <property type="entry name" value="Acyl_CoA_acyltransferase"/>
</dbReference>
<dbReference type="eggNOG" id="COG2935">
    <property type="taxonomic scope" value="Bacteria"/>
</dbReference>
<dbReference type="AlphaFoldDB" id="W7QM12"/>
<dbReference type="InterPro" id="IPR007471">
    <property type="entry name" value="N-end_Aminoacyl_Trfase_N"/>
</dbReference>